<evidence type="ECO:0000256" key="7">
    <source>
        <dbReference type="SAM" id="MobiDB-lite"/>
    </source>
</evidence>
<feature type="transmembrane region" description="Helical" evidence="6">
    <location>
        <begin position="131"/>
        <end position="155"/>
    </location>
</feature>
<feature type="compositionally biased region" description="Low complexity" evidence="7">
    <location>
        <begin position="223"/>
        <end position="237"/>
    </location>
</feature>
<comment type="caution">
    <text evidence="8">The sequence shown here is derived from an EMBL/GenBank/DDBJ whole genome shotgun (WGS) entry which is preliminary data.</text>
</comment>
<dbReference type="PANTHER" id="PTHR43701">
    <property type="entry name" value="MEMBRANE TRANSPORTER PROTEIN MJ0441-RELATED"/>
    <property type="match status" value="1"/>
</dbReference>
<evidence type="ECO:0000256" key="1">
    <source>
        <dbReference type="ARBA" id="ARBA00004141"/>
    </source>
</evidence>
<evidence type="ECO:0000256" key="5">
    <source>
        <dbReference type="ARBA" id="ARBA00023136"/>
    </source>
</evidence>
<protein>
    <recommendedName>
        <fullName evidence="6">Probable membrane transporter protein</fullName>
    </recommendedName>
</protein>
<sequence length="248" mass="25133">MVTWLAIPGAIGGFAGATALSSVAMAAGKTWMAALLLALGVYVLLRFSARAQPVRNRELTPAGRRWLLPLGAIAGFVDATGGGGWGPVTTSTLLSTGRMIPRRTIGSVNTSELVVSLGASAGFLLTLGGGALSGVVIGGLLIGGMLAAPLAAWLVRLLPSRLLGVGAGGLIILTNTQVLLDVAGLAGPVRAVLLAVAAVTWIVALGWVVRNAIVRRRPTPEQSAETAAETAGTAAETVSEEEVLSRSR</sequence>
<comment type="subcellular location">
    <subcellularLocation>
        <location evidence="6">Cell membrane</location>
        <topology evidence="6">Multi-pass membrane protein</topology>
    </subcellularLocation>
    <subcellularLocation>
        <location evidence="1">Membrane</location>
        <topology evidence="1">Multi-pass membrane protein</topology>
    </subcellularLocation>
</comment>
<dbReference type="PANTHER" id="PTHR43701:SF12">
    <property type="entry name" value="MEMBRANE TRANSPORTER PROTEIN YTNM-RELATED"/>
    <property type="match status" value="1"/>
</dbReference>
<comment type="similarity">
    <text evidence="2 6">Belongs to the 4-toluene sulfonate uptake permease (TSUP) (TC 2.A.102) family.</text>
</comment>
<feature type="region of interest" description="Disordered" evidence="7">
    <location>
        <begin position="219"/>
        <end position="248"/>
    </location>
</feature>
<accession>A0AAE3Z833</accession>
<dbReference type="Proteomes" id="UP001180845">
    <property type="component" value="Unassembled WGS sequence"/>
</dbReference>
<evidence type="ECO:0000256" key="3">
    <source>
        <dbReference type="ARBA" id="ARBA00022692"/>
    </source>
</evidence>
<dbReference type="InterPro" id="IPR002781">
    <property type="entry name" value="TM_pro_TauE-like"/>
</dbReference>
<keyword evidence="3 6" id="KW-0812">Transmembrane</keyword>
<dbReference type="GO" id="GO:0005886">
    <property type="term" value="C:plasma membrane"/>
    <property type="evidence" value="ECO:0007669"/>
    <property type="project" value="UniProtKB-SubCell"/>
</dbReference>
<keyword evidence="5 6" id="KW-0472">Membrane</keyword>
<proteinExistence type="inferred from homology"/>
<evidence type="ECO:0000313" key="8">
    <source>
        <dbReference type="EMBL" id="MDR7300066.1"/>
    </source>
</evidence>
<dbReference type="InterPro" id="IPR051598">
    <property type="entry name" value="TSUP/Inactive_protease-like"/>
</dbReference>
<gene>
    <name evidence="8" type="ORF">JOF55_000247</name>
</gene>
<evidence type="ECO:0000256" key="4">
    <source>
        <dbReference type="ARBA" id="ARBA00022989"/>
    </source>
</evidence>
<evidence type="ECO:0000256" key="6">
    <source>
        <dbReference type="RuleBase" id="RU363041"/>
    </source>
</evidence>
<dbReference type="AlphaFoldDB" id="A0AAE3Z833"/>
<feature type="transmembrane region" description="Helical" evidence="6">
    <location>
        <begin position="31"/>
        <end position="49"/>
    </location>
</feature>
<evidence type="ECO:0000313" key="9">
    <source>
        <dbReference type="Proteomes" id="UP001180845"/>
    </source>
</evidence>
<keyword evidence="6" id="KW-1003">Cell membrane</keyword>
<keyword evidence="9" id="KW-1185">Reference proteome</keyword>
<keyword evidence="4 6" id="KW-1133">Transmembrane helix</keyword>
<evidence type="ECO:0000256" key="2">
    <source>
        <dbReference type="ARBA" id="ARBA00009142"/>
    </source>
</evidence>
<dbReference type="Pfam" id="PF01925">
    <property type="entry name" value="TauE"/>
    <property type="match status" value="1"/>
</dbReference>
<dbReference type="RefSeq" id="WP_310268216.1">
    <property type="nucleotide sequence ID" value="NZ_JAVDXW010000001.1"/>
</dbReference>
<dbReference type="EMBL" id="JAVDXW010000001">
    <property type="protein sequence ID" value="MDR7300066.1"/>
    <property type="molecule type" value="Genomic_DNA"/>
</dbReference>
<feature type="transmembrane region" description="Helical" evidence="6">
    <location>
        <begin position="192"/>
        <end position="209"/>
    </location>
</feature>
<organism evidence="8 9">
    <name type="scientific">Haloactinomyces albus</name>
    <dbReference type="NCBI Taxonomy" id="1352928"/>
    <lineage>
        <taxon>Bacteria</taxon>
        <taxon>Bacillati</taxon>
        <taxon>Actinomycetota</taxon>
        <taxon>Actinomycetes</taxon>
        <taxon>Actinopolysporales</taxon>
        <taxon>Actinopolysporaceae</taxon>
        <taxon>Haloactinomyces</taxon>
    </lineage>
</organism>
<reference evidence="8" key="1">
    <citation type="submission" date="2023-07" db="EMBL/GenBank/DDBJ databases">
        <title>Sequencing the genomes of 1000 actinobacteria strains.</title>
        <authorList>
            <person name="Klenk H.-P."/>
        </authorList>
    </citation>
    <scope>NUCLEOTIDE SEQUENCE</scope>
    <source>
        <strain evidence="8">DSM 45977</strain>
    </source>
</reference>
<name>A0AAE3Z833_9ACTN</name>